<dbReference type="Gene3D" id="1.10.510.10">
    <property type="entry name" value="Transferase(Phosphotransferase) domain 1"/>
    <property type="match status" value="1"/>
</dbReference>
<dbReference type="GO" id="GO:0005524">
    <property type="term" value="F:ATP binding"/>
    <property type="evidence" value="ECO:0007669"/>
    <property type="project" value="UniProtKB-KW"/>
</dbReference>
<name>A0A183EYR7_9BILA</name>
<evidence type="ECO:0000256" key="6">
    <source>
        <dbReference type="ARBA" id="ARBA00022840"/>
    </source>
</evidence>
<evidence type="ECO:0000256" key="5">
    <source>
        <dbReference type="ARBA" id="ARBA00022777"/>
    </source>
</evidence>
<evidence type="ECO:0000256" key="4">
    <source>
        <dbReference type="ARBA" id="ARBA00022741"/>
    </source>
</evidence>
<accession>A0A183EYR7</accession>
<keyword evidence="6" id="KW-0067">ATP-binding</keyword>
<organism evidence="10">
    <name type="scientific">Gongylonema pulchrum</name>
    <dbReference type="NCBI Taxonomy" id="637853"/>
    <lineage>
        <taxon>Eukaryota</taxon>
        <taxon>Metazoa</taxon>
        <taxon>Ecdysozoa</taxon>
        <taxon>Nematoda</taxon>
        <taxon>Chromadorea</taxon>
        <taxon>Rhabditida</taxon>
        <taxon>Spirurina</taxon>
        <taxon>Spiruromorpha</taxon>
        <taxon>Spiruroidea</taxon>
        <taxon>Gongylonematidae</taxon>
        <taxon>Gongylonema</taxon>
    </lineage>
</organism>
<dbReference type="EC" id="2.7.11.1" evidence="1"/>
<dbReference type="PANTHER" id="PTHR13954:SF6">
    <property type="entry name" value="NON-SPECIFIC SERINE_THREONINE PROTEIN KINASE"/>
    <property type="match status" value="1"/>
</dbReference>
<dbReference type="EMBL" id="UYRT01108644">
    <property type="protein sequence ID" value="VDN45111.1"/>
    <property type="molecule type" value="Genomic_DNA"/>
</dbReference>
<dbReference type="WBParaSite" id="GPUH_0002613801-mRNA-1">
    <property type="protein sequence ID" value="GPUH_0002613801-mRNA-1"/>
    <property type="gene ID" value="GPUH_0002613801"/>
</dbReference>
<dbReference type="InterPro" id="IPR011009">
    <property type="entry name" value="Kinase-like_dom_sf"/>
</dbReference>
<evidence type="ECO:0000256" key="3">
    <source>
        <dbReference type="ARBA" id="ARBA00022679"/>
    </source>
</evidence>
<sequence length="208" mass="24412">MESGKQGRFDDREVAVKRVIADIRLADREVDLLRESDAHPNVIRYFCMESDSNFRYIALELCDYSLSDYVENEKVREYCPLSEMDILLQATKGLAYLHGINIGELIILVTPPFLYITNYSPSNDKHAGRAVSGRESKFHWEDELSSCQQFIDHRAVNERYQRKRWFSEQIYKWVPVRSRHADHETAPILHIWRATMFHRSVRCNTLGA</sequence>
<keyword evidence="2" id="KW-0723">Serine/threonine-protein kinase</keyword>
<dbReference type="OrthoDB" id="63989at2759"/>
<dbReference type="InterPro" id="IPR000719">
    <property type="entry name" value="Prot_kinase_dom"/>
</dbReference>
<dbReference type="PROSITE" id="PS50011">
    <property type="entry name" value="PROTEIN_KINASE_DOM"/>
    <property type="match status" value="1"/>
</dbReference>
<dbReference type="GO" id="GO:0051082">
    <property type="term" value="F:unfolded protein binding"/>
    <property type="evidence" value="ECO:0007669"/>
    <property type="project" value="TreeGrafter"/>
</dbReference>
<keyword evidence="3" id="KW-0808">Transferase</keyword>
<feature type="domain" description="Protein kinase" evidence="7">
    <location>
        <begin position="1"/>
        <end position="208"/>
    </location>
</feature>
<evidence type="ECO:0000259" key="7">
    <source>
        <dbReference type="PROSITE" id="PS50011"/>
    </source>
</evidence>
<dbReference type="GO" id="GO:0004674">
    <property type="term" value="F:protein serine/threonine kinase activity"/>
    <property type="evidence" value="ECO:0007669"/>
    <property type="project" value="UniProtKB-KW"/>
</dbReference>
<evidence type="ECO:0000313" key="9">
    <source>
        <dbReference type="Proteomes" id="UP000271098"/>
    </source>
</evidence>
<dbReference type="GO" id="GO:0004521">
    <property type="term" value="F:RNA endonuclease activity"/>
    <property type="evidence" value="ECO:0007669"/>
    <property type="project" value="InterPro"/>
</dbReference>
<dbReference type="SMART" id="SM00220">
    <property type="entry name" value="S_TKc"/>
    <property type="match status" value="1"/>
</dbReference>
<dbReference type="GO" id="GO:0070059">
    <property type="term" value="P:intrinsic apoptotic signaling pathway in response to endoplasmic reticulum stress"/>
    <property type="evidence" value="ECO:0007669"/>
    <property type="project" value="TreeGrafter"/>
</dbReference>
<keyword evidence="5" id="KW-0418">Kinase</keyword>
<dbReference type="FunFam" id="3.30.200.20:FF:000077">
    <property type="entry name" value="Putative Serine/threonine-protein kinase/endoribonuclease IRE1"/>
    <property type="match status" value="1"/>
</dbReference>
<dbReference type="GO" id="GO:0036498">
    <property type="term" value="P:IRE1-mediated unfolded protein response"/>
    <property type="evidence" value="ECO:0007669"/>
    <property type="project" value="TreeGrafter"/>
</dbReference>
<reference evidence="10" key="1">
    <citation type="submission" date="2016-06" db="UniProtKB">
        <authorList>
            <consortium name="WormBaseParasite"/>
        </authorList>
    </citation>
    <scope>IDENTIFICATION</scope>
</reference>
<keyword evidence="4" id="KW-0547">Nucleotide-binding</keyword>
<dbReference type="GO" id="GO:1990604">
    <property type="term" value="C:IRE1-TRAF2-ASK1 complex"/>
    <property type="evidence" value="ECO:0007669"/>
    <property type="project" value="TreeGrafter"/>
</dbReference>
<evidence type="ECO:0000256" key="2">
    <source>
        <dbReference type="ARBA" id="ARBA00022527"/>
    </source>
</evidence>
<dbReference type="AlphaFoldDB" id="A0A183EYR7"/>
<dbReference type="Proteomes" id="UP000271098">
    <property type="component" value="Unassembled WGS sequence"/>
</dbReference>
<gene>
    <name evidence="8" type="ORF">GPUH_LOCUS26108</name>
</gene>
<protein>
    <recommendedName>
        <fullName evidence="1">non-specific serine/threonine protein kinase</fullName>
        <ecNumber evidence="1">2.7.11.1</ecNumber>
    </recommendedName>
</protein>
<keyword evidence="9" id="KW-1185">Reference proteome</keyword>
<proteinExistence type="predicted"/>
<evidence type="ECO:0000313" key="10">
    <source>
        <dbReference type="WBParaSite" id="GPUH_0002613801-mRNA-1"/>
    </source>
</evidence>
<dbReference type="PANTHER" id="PTHR13954">
    <property type="entry name" value="IRE1-RELATED"/>
    <property type="match status" value="1"/>
</dbReference>
<evidence type="ECO:0000313" key="8">
    <source>
        <dbReference type="EMBL" id="VDN45111.1"/>
    </source>
</evidence>
<reference evidence="8 9" key="2">
    <citation type="submission" date="2018-11" db="EMBL/GenBank/DDBJ databases">
        <authorList>
            <consortium name="Pathogen Informatics"/>
        </authorList>
    </citation>
    <scope>NUCLEOTIDE SEQUENCE [LARGE SCALE GENOMIC DNA]</scope>
</reference>
<dbReference type="SUPFAM" id="SSF56112">
    <property type="entry name" value="Protein kinase-like (PK-like)"/>
    <property type="match status" value="1"/>
</dbReference>
<evidence type="ECO:0000256" key="1">
    <source>
        <dbReference type="ARBA" id="ARBA00012513"/>
    </source>
</evidence>
<dbReference type="InterPro" id="IPR045133">
    <property type="entry name" value="IRE1/2-like"/>
</dbReference>